<keyword evidence="2" id="KW-0732">Signal</keyword>
<keyword evidence="4" id="KW-1185">Reference proteome</keyword>
<sequence length="162" mass="16241">MRSNHLLLALATTSLAQQFSPDQTGQALSVLSVLQTALPTTLVQEFLTNSAAAASQIQSAFNAGDYPDWFTALPSDVQSFLVPAGLPAATATLVESSSMVTGTSEASESGSMTSTSMGTSTRSSSRPESSRASETSEGGASPTGVVGLGVAGVVGLVGLLAL</sequence>
<accession>A0A1X7RIE5</accession>
<evidence type="ECO:0000256" key="2">
    <source>
        <dbReference type="SAM" id="SignalP"/>
    </source>
</evidence>
<feature type="chain" id="PRO_5010871885" description="FAS1 domain-containing protein" evidence="2">
    <location>
        <begin position="17"/>
        <end position="162"/>
    </location>
</feature>
<dbReference type="AlphaFoldDB" id="A0A1X7RIE5"/>
<protein>
    <recommendedName>
        <fullName evidence="5">FAS1 domain-containing protein</fullName>
    </recommendedName>
</protein>
<name>A0A1X7RIE5_ZYMT9</name>
<proteinExistence type="predicted"/>
<evidence type="ECO:0000313" key="3">
    <source>
        <dbReference type="EMBL" id="SMQ46961.1"/>
    </source>
</evidence>
<dbReference type="Proteomes" id="UP000215127">
    <property type="component" value="Chromosome 1"/>
</dbReference>
<reference evidence="3 4" key="1">
    <citation type="submission" date="2016-06" db="EMBL/GenBank/DDBJ databases">
        <authorList>
            <person name="Kjaerup R.B."/>
            <person name="Dalgaard T.S."/>
            <person name="Juul-Madsen H.R."/>
        </authorList>
    </citation>
    <scope>NUCLEOTIDE SEQUENCE [LARGE SCALE GENOMIC DNA]</scope>
</reference>
<organism evidence="3 4">
    <name type="scientific">Zymoseptoria tritici (strain ST99CH_3D7)</name>
    <dbReference type="NCBI Taxonomy" id="1276538"/>
    <lineage>
        <taxon>Eukaryota</taxon>
        <taxon>Fungi</taxon>
        <taxon>Dikarya</taxon>
        <taxon>Ascomycota</taxon>
        <taxon>Pezizomycotina</taxon>
        <taxon>Dothideomycetes</taxon>
        <taxon>Dothideomycetidae</taxon>
        <taxon>Mycosphaerellales</taxon>
        <taxon>Mycosphaerellaceae</taxon>
        <taxon>Zymoseptoria</taxon>
    </lineage>
</organism>
<feature type="region of interest" description="Disordered" evidence="1">
    <location>
        <begin position="98"/>
        <end position="144"/>
    </location>
</feature>
<dbReference type="EMBL" id="LT853692">
    <property type="protein sequence ID" value="SMQ46961.1"/>
    <property type="molecule type" value="Genomic_DNA"/>
</dbReference>
<evidence type="ECO:0000256" key="1">
    <source>
        <dbReference type="SAM" id="MobiDB-lite"/>
    </source>
</evidence>
<evidence type="ECO:0000313" key="4">
    <source>
        <dbReference type="Proteomes" id="UP000215127"/>
    </source>
</evidence>
<gene>
    <name evidence="3" type="ORF">ZT3D7_G2108</name>
</gene>
<feature type="compositionally biased region" description="Low complexity" evidence="1">
    <location>
        <begin position="101"/>
        <end position="137"/>
    </location>
</feature>
<feature type="signal peptide" evidence="2">
    <location>
        <begin position="1"/>
        <end position="16"/>
    </location>
</feature>
<evidence type="ECO:0008006" key="5">
    <source>
        <dbReference type="Google" id="ProtNLM"/>
    </source>
</evidence>